<accession>M6VAM9</accession>
<dbReference type="AlphaFoldDB" id="M6VAM9"/>
<protein>
    <submittedName>
        <fullName evidence="1">Uncharacterized protein</fullName>
    </submittedName>
</protein>
<dbReference type="OrthoDB" id="9811611at2"/>
<evidence type="ECO:0000313" key="2">
    <source>
        <dbReference type="Proteomes" id="UP000012112"/>
    </source>
</evidence>
<reference evidence="1 2" key="1">
    <citation type="submission" date="2013-01" db="EMBL/GenBank/DDBJ databases">
        <authorList>
            <person name="Harkins D.M."/>
            <person name="Durkin A.S."/>
            <person name="Brinkac L.M."/>
            <person name="Haft D.H."/>
            <person name="Selengut J.D."/>
            <person name="Sanka R."/>
            <person name="DePew J."/>
            <person name="Purushe J."/>
            <person name="Matthias M.A."/>
            <person name="Vinetz J.M."/>
            <person name="Sutton G.G."/>
            <person name="Nierman W.C."/>
            <person name="Fouts D.E."/>
        </authorList>
    </citation>
    <scope>NUCLEOTIDE SEQUENCE [LARGE SCALE GENOMIC DNA]</scope>
    <source>
        <strain evidence="1 2">HAI1536</strain>
    </source>
</reference>
<name>M6VAM9_9LEPT</name>
<dbReference type="STRING" id="28182.GCA_001568325_03525"/>
<gene>
    <name evidence="1" type="ORF">LEP1GSC172_0819</name>
</gene>
<sequence length="221" mass="26344">MKKEKFQTETANQTTTTSVSKKEEQFFVKRKILGSYIINQSLSDPHFGDVKFEKLLHLSEYHILKRNFGQHYIQKVAGPYDNKFTIPFFQQIEKDRWFQRIKTGKQFLFRRGEKHESSIKTYNYFSAEELKSVLNLIELFRKATYEQVEIVSTLYAVWNNRIIKGEPIEDELLKQDFLNWDSKKQKYKDRLDKALSWMRERDLVPSGWGLSIEKAGFIIPI</sequence>
<dbReference type="EMBL" id="AKWD02000060">
    <property type="protein sequence ID" value="EMO52086.1"/>
    <property type="molecule type" value="Genomic_DNA"/>
</dbReference>
<dbReference type="Proteomes" id="UP000012112">
    <property type="component" value="Unassembled WGS sequence"/>
</dbReference>
<proteinExistence type="predicted"/>
<organism evidence="1 2">
    <name type="scientific">Leptospira noguchii</name>
    <dbReference type="NCBI Taxonomy" id="28182"/>
    <lineage>
        <taxon>Bacteria</taxon>
        <taxon>Pseudomonadati</taxon>
        <taxon>Spirochaetota</taxon>
        <taxon>Spirochaetia</taxon>
        <taxon>Leptospirales</taxon>
        <taxon>Leptospiraceae</taxon>
        <taxon>Leptospira</taxon>
    </lineage>
</organism>
<evidence type="ECO:0000313" key="1">
    <source>
        <dbReference type="EMBL" id="EMO52086.1"/>
    </source>
</evidence>
<comment type="caution">
    <text evidence="1">The sequence shown here is derived from an EMBL/GenBank/DDBJ whole genome shotgun (WGS) entry which is preliminary data.</text>
</comment>